<dbReference type="SUPFAM" id="SSF54768">
    <property type="entry name" value="dsRNA-binding domain-like"/>
    <property type="match status" value="1"/>
</dbReference>
<dbReference type="PROSITE" id="PS50137">
    <property type="entry name" value="DS_RBD"/>
    <property type="match status" value="1"/>
</dbReference>
<name>A0A0A9CMD7_ARUDO</name>
<dbReference type="SMART" id="SM00358">
    <property type="entry name" value="DSRM"/>
    <property type="match status" value="1"/>
</dbReference>
<dbReference type="PANTHER" id="PTHR14950">
    <property type="entry name" value="DICER-RELATED"/>
    <property type="match status" value="1"/>
</dbReference>
<dbReference type="InterPro" id="IPR036389">
    <property type="entry name" value="RNase_III_sf"/>
</dbReference>
<protein>
    <recommendedName>
        <fullName evidence="4">DRBM domain-containing protein</fullName>
    </recommendedName>
</protein>
<organism evidence="5">
    <name type="scientific">Arundo donax</name>
    <name type="common">Giant reed</name>
    <name type="synonym">Donax arundinaceus</name>
    <dbReference type="NCBI Taxonomy" id="35708"/>
    <lineage>
        <taxon>Eukaryota</taxon>
        <taxon>Viridiplantae</taxon>
        <taxon>Streptophyta</taxon>
        <taxon>Embryophyta</taxon>
        <taxon>Tracheophyta</taxon>
        <taxon>Spermatophyta</taxon>
        <taxon>Magnoliopsida</taxon>
        <taxon>Liliopsida</taxon>
        <taxon>Poales</taxon>
        <taxon>Poaceae</taxon>
        <taxon>PACMAD clade</taxon>
        <taxon>Arundinoideae</taxon>
        <taxon>Arundineae</taxon>
        <taxon>Arundo</taxon>
    </lineage>
</organism>
<sequence>MAYYLENFKQSFSGPSHGWEAGIGLPKVLGDAIESIAGAIYIDSKHNKEVVWKSMRRLLEPLATPETVERDPVKELQELCDRRSYSRSYTETHENGVSSVVAEVQAVGITYSATRTGPGKLVAKKLAAKAVLQDLKGAIPRDT</sequence>
<evidence type="ECO:0000256" key="1">
    <source>
        <dbReference type="ARBA" id="ARBA00022801"/>
    </source>
</evidence>
<dbReference type="GO" id="GO:0005634">
    <property type="term" value="C:nucleus"/>
    <property type="evidence" value="ECO:0007669"/>
    <property type="project" value="TreeGrafter"/>
</dbReference>
<keyword evidence="1" id="KW-0378">Hydrolase</keyword>
<evidence type="ECO:0000256" key="2">
    <source>
        <dbReference type="ARBA" id="ARBA00022884"/>
    </source>
</evidence>
<dbReference type="PANTHER" id="PTHR14950:SF70">
    <property type="entry name" value="ENDORIBONUCLEASE DICER HOMOLOG 2"/>
    <property type="match status" value="1"/>
</dbReference>
<dbReference type="GO" id="GO:0004525">
    <property type="term" value="F:ribonuclease III activity"/>
    <property type="evidence" value="ECO:0007669"/>
    <property type="project" value="InterPro"/>
</dbReference>
<proteinExistence type="predicted"/>
<dbReference type="GO" id="GO:0030422">
    <property type="term" value="P:siRNA processing"/>
    <property type="evidence" value="ECO:0007669"/>
    <property type="project" value="TreeGrafter"/>
</dbReference>
<dbReference type="GO" id="GO:0003723">
    <property type="term" value="F:RNA binding"/>
    <property type="evidence" value="ECO:0007669"/>
    <property type="project" value="UniProtKB-UniRule"/>
</dbReference>
<feature type="domain" description="DRBM" evidence="4">
    <location>
        <begin position="71"/>
        <end position="137"/>
    </location>
</feature>
<evidence type="ECO:0000313" key="5">
    <source>
        <dbReference type="EMBL" id="JAD76761.1"/>
    </source>
</evidence>
<dbReference type="EMBL" id="GBRH01221134">
    <property type="protein sequence ID" value="JAD76761.1"/>
    <property type="molecule type" value="Transcribed_RNA"/>
</dbReference>
<reference evidence="5" key="1">
    <citation type="submission" date="2014-09" db="EMBL/GenBank/DDBJ databases">
        <authorList>
            <person name="Magalhaes I.L.F."/>
            <person name="Oliveira U."/>
            <person name="Santos F.R."/>
            <person name="Vidigal T.H.D.A."/>
            <person name="Brescovit A.D."/>
            <person name="Santos A.J."/>
        </authorList>
    </citation>
    <scope>NUCLEOTIDE SEQUENCE</scope>
    <source>
        <tissue evidence="5">Shoot tissue taken approximately 20 cm above the soil surface</tissue>
    </source>
</reference>
<dbReference type="Gene3D" id="1.10.1520.10">
    <property type="entry name" value="Ribonuclease III domain"/>
    <property type="match status" value="1"/>
</dbReference>
<reference evidence="5" key="2">
    <citation type="journal article" date="2015" name="Data Brief">
        <title>Shoot transcriptome of the giant reed, Arundo donax.</title>
        <authorList>
            <person name="Barrero R.A."/>
            <person name="Guerrero F.D."/>
            <person name="Moolhuijzen P."/>
            <person name="Goolsby J.A."/>
            <person name="Tidwell J."/>
            <person name="Bellgard S.E."/>
            <person name="Bellgard M.I."/>
        </authorList>
    </citation>
    <scope>NUCLEOTIDE SEQUENCE</scope>
    <source>
        <tissue evidence="5">Shoot tissue taken approximately 20 cm above the soil surface</tissue>
    </source>
</reference>
<dbReference type="AlphaFoldDB" id="A0A0A9CMD7"/>
<keyword evidence="2 3" id="KW-0694">RNA-binding</keyword>
<dbReference type="Gene3D" id="3.30.160.20">
    <property type="match status" value="1"/>
</dbReference>
<evidence type="ECO:0000256" key="3">
    <source>
        <dbReference type="PROSITE-ProRule" id="PRU00266"/>
    </source>
</evidence>
<dbReference type="InterPro" id="IPR014720">
    <property type="entry name" value="dsRBD_dom"/>
</dbReference>
<evidence type="ECO:0000259" key="4">
    <source>
        <dbReference type="PROSITE" id="PS50137"/>
    </source>
</evidence>
<accession>A0A0A9CMD7</accession>
<dbReference type="GO" id="GO:0005737">
    <property type="term" value="C:cytoplasm"/>
    <property type="evidence" value="ECO:0007669"/>
    <property type="project" value="TreeGrafter"/>
</dbReference>